<feature type="region of interest" description="Disordered" evidence="2">
    <location>
        <begin position="1"/>
        <end position="27"/>
    </location>
</feature>
<comment type="similarity">
    <text evidence="1">Belongs to the UPF0312 family.</text>
</comment>
<evidence type="ECO:0000256" key="2">
    <source>
        <dbReference type="SAM" id="MobiDB-lite"/>
    </source>
</evidence>
<dbReference type="Proteomes" id="UP001324287">
    <property type="component" value="Chromosome"/>
</dbReference>
<proteinExistence type="inferred from homology"/>
<feature type="compositionally biased region" description="Polar residues" evidence="2">
    <location>
        <begin position="1"/>
        <end position="13"/>
    </location>
</feature>
<feature type="compositionally biased region" description="Low complexity" evidence="2">
    <location>
        <begin position="139"/>
        <end position="151"/>
    </location>
</feature>
<dbReference type="EMBL" id="CP141261">
    <property type="protein sequence ID" value="WRL61980.1"/>
    <property type="molecule type" value="Genomic_DNA"/>
</dbReference>
<organism evidence="4 5">
    <name type="scientific">Blastococcus brunescens</name>
    <dbReference type="NCBI Taxonomy" id="1564165"/>
    <lineage>
        <taxon>Bacteria</taxon>
        <taxon>Bacillati</taxon>
        <taxon>Actinomycetota</taxon>
        <taxon>Actinomycetes</taxon>
        <taxon>Geodermatophilales</taxon>
        <taxon>Geodermatophilaceae</taxon>
        <taxon>Blastococcus</taxon>
    </lineage>
</organism>
<gene>
    <name evidence="4" type="ORF">U6N30_18030</name>
</gene>
<feature type="domain" description="Lipid/polyisoprenoid-binding YceI-like" evidence="3">
    <location>
        <begin position="35"/>
        <end position="147"/>
    </location>
</feature>
<dbReference type="Pfam" id="PF04264">
    <property type="entry name" value="YceI"/>
    <property type="match status" value="1"/>
</dbReference>
<keyword evidence="5" id="KW-1185">Reference proteome</keyword>
<accession>A0ABZ1ATS1</accession>
<name>A0ABZ1ATS1_9ACTN</name>
<reference evidence="4 5" key="1">
    <citation type="submission" date="2023-12" db="EMBL/GenBank/DDBJ databases">
        <title>Blastococcus brunescens sp. nov., an actonobacterium isolated from sandstone collected in sahara desert.</title>
        <authorList>
            <person name="Gtari M."/>
            <person name="Ghodhbane F."/>
        </authorList>
    </citation>
    <scope>NUCLEOTIDE SEQUENCE [LARGE SCALE GENOMIC DNA]</scope>
    <source>
        <strain evidence="4 5">BMG 8361</strain>
    </source>
</reference>
<dbReference type="RefSeq" id="WP_324273338.1">
    <property type="nucleotide sequence ID" value="NZ_CP141261.1"/>
</dbReference>
<evidence type="ECO:0000256" key="1">
    <source>
        <dbReference type="ARBA" id="ARBA00008812"/>
    </source>
</evidence>
<evidence type="ECO:0000313" key="4">
    <source>
        <dbReference type="EMBL" id="WRL61980.1"/>
    </source>
</evidence>
<feature type="compositionally biased region" description="Basic residues" evidence="2">
    <location>
        <begin position="168"/>
        <end position="187"/>
    </location>
</feature>
<evidence type="ECO:0000313" key="5">
    <source>
        <dbReference type="Proteomes" id="UP001324287"/>
    </source>
</evidence>
<feature type="region of interest" description="Disordered" evidence="2">
    <location>
        <begin position="133"/>
        <end position="225"/>
    </location>
</feature>
<dbReference type="PANTHER" id="PTHR34406:SF1">
    <property type="entry name" value="PROTEIN YCEI"/>
    <property type="match status" value="1"/>
</dbReference>
<dbReference type="InterPro" id="IPR007372">
    <property type="entry name" value="Lipid/polyisoprenoid-bd_YceI"/>
</dbReference>
<dbReference type="SUPFAM" id="SSF101874">
    <property type="entry name" value="YceI-like"/>
    <property type="match status" value="1"/>
</dbReference>
<dbReference type="InterPro" id="IPR036761">
    <property type="entry name" value="TTHA0802/YceI-like_sf"/>
</dbReference>
<protein>
    <submittedName>
        <fullName evidence="4">YceI family protein</fullName>
    </submittedName>
</protein>
<sequence>MRTGSSSAASCGPTSRRRCGRDRRGGRPVLAAGTWRVSDSRTRVTFAVGNLGRPAHGSVACSWGELEVDDDGRPVRVRAELDLDSLDTGIAKRDADLRKPRFLDIDRRPTMTWSADRFWSGEDGRWTADGVLHVRGSRRPSPSRASWRPARTVGSGSGERRPGPGGRGHPRAPLPHRAHGRDRRRRVAQPPLPGVSTAGGTPDPGWASPPRVRGIRGARSVLNDP</sequence>
<dbReference type="Gene3D" id="2.40.128.110">
    <property type="entry name" value="Lipid/polyisoprenoid-binding, YceI-like"/>
    <property type="match status" value="1"/>
</dbReference>
<dbReference type="PANTHER" id="PTHR34406">
    <property type="entry name" value="PROTEIN YCEI"/>
    <property type="match status" value="1"/>
</dbReference>
<feature type="compositionally biased region" description="Basic residues" evidence="2">
    <location>
        <begin position="15"/>
        <end position="26"/>
    </location>
</feature>
<evidence type="ECO:0000259" key="3">
    <source>
        <dbReference type="Pfam" id="PF04264"/>
    </source>
</evidence>